<evidence type="ECO:0000313" key="1">
    <source>
        <dbReference type="EMBL" id="GAA0935503.1"/>
    </source>
</evidence>
<gene>
    <name evidence="1" type="ORF">GCM10009554_22310</name>
</gene>
<dbReference type="SUPFAM" id="SSF46785">
    <property type="entry name" value="Winged helix' DNA-binding domain"/>
    <property type="match status" value="1"/>
</dbReference>
<organism evidence="1 2">
    <name type="scientific">Kribbella koreensis</name>
    <dbReference type="NCBI Taxonomy" id="57909"/>
    <lineage>
        <taxon>Bacteria</taxon>
        <taxon>Bacillati</taxon>
        <taxon>Actinomycetota</taxon>
        <taxon>Actinomycetes</taxon>
        <taxon>Propionibacteriales</taxon>
        <taxon>Kribbellaceae</taxon>
        <taxon>Kribbella</taxon>
    </lineage>
</organism>
<sequence length="139" mass="15200">MHMSDDNKPIGWWLKEVDRLLEQSFEQVLAADGVSRRQWQILNAVQGEAPVAVALAPFLSGDPAELASLTGPLTERGWLDDDGLTPAGVAAHAQLNEKVQAQRRRITNGIVDAEYLQTLDVLRRMAVNLGYRPANGSAV</sequence>
<accession>A0ABN1Q1H6</accession>
<dbReference type="InterPro" id="IPR036388">
    <property type="entry name" value="WH-like_DNA-bd_sf"/>
</dbReference>
<reference evidence="1 2" key="1">
    <citation type="journal article" date="2019" name="Int. J. Syst. Evol. Microbiol.">
        <title>The Global Catalogue of Microorganisms (GCM) 10K type strain sequencing project: providing services to taxonomists for standard genome sequencing and annotation.</title>
        <authorList>
            <consortium name="The Broad Institute Genomics Platform"/>
            <consortium name="The Broad Institute Genome Sequencing Center for Infectious Disease"/>
            <person name="Wu L."/>
            <person name="Ma J."/>
        </authorList>
    </citation>
    <scope>NUCLEOTIDE SEQUENCE [LARGE SCALE GENOMIC DNA]</scope>
    <source>
        <strain evidence="1 2">JCM 10977</strain>
    </source>
</reference>
<dbReference type="RefSeq" id="WP_343967698.1">
    <property type="nucleotide sequence ID" value="NZ_BAAAHK010000005.1"/>
</dbReference>
<name>A0ABN1Q1H6_9ACTN</name>
<dbReference type="InterPro" id="IPR036390">
    <property type="entry name" value="WH_DNA-bd_sf"/>
</dbReference>
<dbReference type="Proteomes" id="UP001500542">
    <property type="component" value="Unassembled WGS sequence"/>
</dbReference>
<proteinExistence type="predicted"/>
<evidence type="ECO:0000313" key="2">
    <source>
        <dbReference type="Proteomes" id="UP001500542"/>
    </source>
</evidence>
<dbReference type="EMBL" id="BAAAHK010000005">
    <property type="protein sequence ID" value="GAA0935503.1"/>
    <property type="molecule type" value="Genomic_DNA"/>
</dbReference>
<dbReference type="Gene3D" id="1.10.10.10">
    <property type="entry name" value="Winged helix-like DNA-binding domain superfamily/Winged helix DNA-binding domain"/>
    <property type="match status" value="1"/>
</dbReference>
<comment type="caution">
    <text evidence="1">The sequence shown here is derived from an EMBL/GenBank/DDBJ whole genome shotgun (WGS) entry which is preliminary data.</text>
</comment>
<protein>
    <submittedName>
        <fullName evidence="1">MarR family winged helix-turn-helix transcriptional regulator</fullName>
    </submittedName>
</protein>
<keyword evidence="2" id="KW-1185">Reference proteome</keyword>